<evidence type="ECO:0000256" key="7">
    <source>
        <dbReference type="ARBA" id="ARBA00022723"/>
    </source>
</evidence>
<dbReference type="PRINTS" id="PR00463">
    <property type="entry name" value="EP450I"/>
</dbReference>
<accession>A0ABR3JHY5</accession>
<feature type="chain" id="PRO_5045319670" description="Cytochrome P450" evidence="13">
    <location>
        <begin position="19"/>
        <end position="539"/>
    </location>
</feature>
<name>A0ABR3JHY5_9AGAR</name>
<dbReference type="InterPro" id="IPR050121">
    <property type="entry name" value="Cytochrome_P450_monoxygenase"/>
</dbReference>
<keyword evidence="9" id="KW-0560">Oxidoreductase</keyword>
<sequence length="539" mass="59104">MWAALVLAFLSLLAAVKLRRSSTKHGPSNVASLPSPSSSIAHWLFGHELLAFTHDATLMYSIWARALGPVYRIRASLFYPDVIVATDHAAVQRVFARATIYVKEPAWRQMIENWSGRGIVWAEGEEHARQRRLLTPAFTPEIVKGMAPDVIQCTEELESKLISHISQTPSQSTTIDIMHPVSACALDIFGRVGLCYDFQALHSTVLTPGPQPAVTAKAQTDATLIMGSWDELVNASLSFAAFVAKGVIRAFPFIMRLPLPVLRQQGTGNRVIQELGARLLDKGGDRKGRDIMSILLKAHDDSEAGDGGGLTRDQIIQNMSTLLMAGHETTAGSVTFIMYELARHPHVQAKLREEIRNGGNMTHDSIQKLQYLDAVIKEGFRLHPTSPVTERVALEDDILPLSKPIIGQDGTIVENIYISKGQAILIPFTTLNTNPLVWGSDGATFRPERWLKEGVENGGVPQPADRPNGWSGITTFCNGPRNCLGWRLGVFETKVIVATLVRSLEFRTTDDVVRTAISPTLQPIINGHGGIMPLRVSLA</sequence>
<dbReference type="PANTHER" id="PTHR24305:SF166">
    <property type="entry name" value="CYTOCHROME P450 12A4, MITOCHONDRIAL-RELATED"/>
    <property type="match status" value="1"/>
</dbReference>
<dbReference type="Proteomes" id="UP001556367">
    <property type="component" value="Unassembled WGS sequence"/>
</dbReference>
<comment type="similarity">
    <text evidence="4">Belongs to the cytochrome P450 family.</text>
</comment>
<dbReference type="Gene3D" id="1.10.630.10">
    <property type="entry name" value="Cytochrome P450"/>
    <property type="match status" value="1"/>
</dbReference>
<keyword evidence="5" id="KW-0349">Heme</keyword>
<comment type="caution">
    <text evidence="14">The sequence shown here is derived from an EMBL/GenBank/DDBJ whole genome shotgun (WGS) entry which is preliminary data.</text>
</comment>
<protein>
    <recommendedName>
        <fullName evidence="16">Cytochrome P450</fullName>
    </recommendedName>
</protein>
<evidence type="ECO:0000256" key="6">
    <source>
        <dbReference type="ARBA" id="ARBA00022692"/>
    </source>
</evidence>
<evidence type="ECO:0000256" key="1">
    <source>
        <dbReference type="ARBA" id="ARBA00001971"/>
    </source>
</evidence>
<keyword evidence="7" id="KW-0479">Metal-binding</keyword>
<keyword evidence="10" id="KW-0408">Iron</keyword>
<keyword evidence="6" id="KW-0812">Transmembrane</keyword>
<keyword evidence="13" id="KW-0732">Signal</keyword>
<evidence type="ECO:0000313" key="15">
    <source>
        <dbReference type="Proteomes" id="UP001556367"/>
    </source>
</evidence>
<dbReference type="InterPro" id="IPR002401">
    <property type="entry name" value="Cyt_P450_E_grp-I"/>
</dbReference>
<dbReference type="PRINTS" id="PR00385">
    <property type="entry name" value="P450"/>
</dbReference>
<evidence type="ECO:0000313" key="14">
    <source>
        <dbReference type="EMBL" id="KAL0955191.1"/>
    </source>
</evidence>
<evidence type="ECO:0000256" key="13">
    <source>
        <dbReference type="SAM" id="SignalP"/>
    </source>
</evidence>
<evidence type="ECO:0000256" key="2">
    <source>
        <dbReference type="ARBA" id="ARBA00004370"/>
    </source>
</evidence>
<reference evidence="15" key="1">
    <citation type="submission" date="2024-06" db="EMBL/GenBank/DDBJ databases">
        <title>Multi-omics analyses provide insights into the biosynthesis of the anticancer antibiotic pleurotin in Hohenbuehelia grisea.</title>
        <authorList>
            <person name="Weaver J.A."/>
            <person name="Alberti F."/>
        </authorList>
    </citation>
    <scope>NUCLEOTIDE SEQUENCE [LARGE SCALE GENOMIC DNA]</scope>
    <source>
        <strain evidence="15">T-177</strain>
    </source>
</reference>
<gene>
    <name evidence="14" type="ORF">HGRIS_004096</name>
</gene>
<dbReference type="SUPFAM" id="SSF48264">
    <property type="entry name" value="Cytochrome P450"/>
    <property type="match status" value="1"/>
</dbReference>
<keyword evidence="11" id="KW-0503">Monooxygenase</keyword>
<comment type="cofactor">
    <cofactor evidence="1">
        <name>heme</name>
        <dbReference type="ChEBI" id="CHEBI:30413"/>
    </cofactor>
</comment>
<comment type="pathway">
    <text evidence="3">Secondary metabolite biosynthesis; terpenoid biosynthesis.</text>
</comment>
<dbReference type="Pfam" id="PF00067">
    <property type="entry name" value="p450"/>
    <property type="match status" value="1"/>
</dbReference>
<comment type="subcellular location">
    <subcellularLocation>
        <location evidence="2">Membrane</location>
    </subcellularLocation>
</comment>
<evidence type="ECO:0000256" key="8">
    <source>
        <dbReference type="ARBA" id="ARBA00022989"/>
    </source>
</evidence>
<feature type="signal peptide" evidence="13">
    <location>
        <begin position="1"/>
        <end position="18"/>
    </location>
</feature>
<evidence type="ECO:0000256" key="5">
    <source>
        <dbReference type="ARBA" id="ARBA00022617"/>
    </source>
</evidence>
<proteinExistence type="inferred from homology"/>
<keyword evidence="15" id="KW-1185">Reference proteome</keyword>
<dbReference type="PANTHER" id="PTHR24305">
    <property type="entry name" value="CYTOCHROME P450"/>
    <property type="match status" value="1"/>
</dbReference>
<dbReference type="EMBL" id="JASNQZ010000007">
    <property type="protein sequence ID" value="KAL0955191.1"/>
    <property type="molecule type" value="Genomic_DNA"/>
</dbReference>
<evidence type="ECO:0000256" key="11">
    <source>
        <dbReference type="ARBA" id="ARBA00023033"/>
    </source>
</evidence>
<evidence type="ECO:0000256" key="10">
    <source>
        <dbReference type="ARBA" id="ARBA00023004"/>
    </source>
</evidence>
<evidence type="ECO:0000256" key="4">
    <source>
        <dbReference type="ARBA" id="ARBA00010617"/>
    </source>
</evidence>
<evidence type="ECO:0008006" key="16">
    <source>
        <dbReference type="Google" id="ProtNLM"/>
    </source>
</evidence>
<keyword evidence="8" id="KW-1133">Transmembrane helix</keyword>
<evidence type="ECO:0000256" key="9">
    <source>
        <dbReference type="ARBA" id="ARBA00023002"/>
    </source>
</evidence>
<keyword evidence="12" id="KW-0472">Membrane</keyword>
<dbReference type="InterPro" id="IPR036396">
    <property type="entry name" value="Cyt_P450_sf"/>
</dbReference>
<evidence type="ECO:0000256" key="3">
    <source>
        <dbReference type="ARBA" id="ARBA00004721"/>
    </source>
</evidence>
<dbReference type="InterPro" id="IPR001128">
    <property type="entry name" value="Cyt_P450"/>
</dbReference>
<evidence type="ECO:0000256" key="12">
    <source>
        <dbReference type="ARBA" id="ARBA00023136"/>
    </source>
</evidence>
<organism evidence="14 15">
    <name type="scientific">Hohenbuehelia grisea</name>
    <dbReference type="NCBI Taxonomy" id="104357"/>
    <lineage>
        <taxon>Eukaryota</taxon>
        <taxon>Fungi</taxon>
        <taxon>Dikarya</taxon>
        <taxon>Basidiomycota</taxon>
        <taxon>Agaricomycotina</taxon>
        <taxon>Agaricomycetes</taxon>
        <taxon>Agaricomycetidae</taxon>
        <taxon>Agaricales</taxon>
        <taxon>Pleurotineae</taxon>
        <taxon>Pleurotaceae</taxon>
        <taxon>Hohenbuehelia</taxon>
    </lineage>
</organism>